<sequence>MSEHHHPKKNIQLAFFLNLGFTILEFIGGFYTNSIAIISDALHDLGDSISLGISWYLARKSTQKATSTFTFGFKRFSLLGALINSLILIVGGVFIIKEAIQRLITPEFSDAKGMLIFALIGVAVNGYAAYKLSHGKTLNEKVVSWHLLEDVLGWVAVLLGALVLLIVKTPYVDPALSLGISLFILWNVFKRLKDTIYVFLQASPKEINEEEIMEELQKIPHVESLHHIHIWSLDGEKHVFTAHIKLKHIQQLKEVIDVKNSVKKVLKGYPFSHHTIEVELPEEICPLDPEMENSNKNY</sequence>
<evidence type="ECO:0000313" key="12">
    <source>
        <dbReference type="EMBL" id="MFB9212208.1"/>
    </source>
</evidence>
<feature type="domain" description="Cation efflux protein transmembrane" evidence="10">
    <location>
        <begin position="12"/>
        <end position="199"/>
    </location>
</feature>
<name>A0ABV5J7D2_9BACT</name>
<feature type="transmembrane region" description="Helical" evidence="9">
    <location>
        <begin position="111"/>
        <end position="130"/>
    </location>
</feature>
<dbReference type="PANTHER" id="PTHR11562">
    <property type="entry name" value="CATION EFFLUX PROTEIN/ ZINC TRANSPORTER"/>
    <property type="match status" value="1"/>
</dbReference>
<dbReference type="SUPFAM" id="SSF160240">
    <property type="entry name" value="Cation efflux protein cytoplasmic domain-like"/>
    <property type="match status" value="1"/>
</dbReference>
<evidence type="ECO:0000256" key="5">
    <source>
        <dbReference type="ARBA" id="ARBA00022906"/>
    </source>
</evidence>
<protein>
    <submittedName>
        <fullName evidence="12">Cation diffusion facilitator family transporter</fullName>
    </submittedName>
</protein>
<dbReference type="InterPro" id="IPR036837">
    <property type="entry name" value="Cation_efflux_CTD_sf"/>
</dbReference>
<evidence type="ECO:0000256" key="4">
    <source>
        <dbReference type="ARBA" id="ARBA00022692"/>
    </source>
</evidence>
<dbReference type="Gene3D" id="1.20.1510.10">
    <property type="entry name" value="Cation efflux protein transmembrane domain"/>
    <property type="match status" value="1"/>
</dbReference>
<comment type="caution">
    <text evidence="12">The sequence shown here is derived from an EMBL/GenBank/DDBJ whole genome shotgun (WGS) entry which is preliminary data.</text>
</comment>
<feature type="transmembrane region" description="Helical" evidence="9">
    <location>
        <begin position="12"/>
        <end position="31"/>
    </location>
</feature>
<dbReference type="InterPro" id="IPR027470">
    <property type="entry name" value="Cation_efflux_CTD"/>
</dbReference>
<keyword evidence="5" id="KW-0862">Zinc</keyword>
<dbReference type="RefSeq" id="WP_290249549.1">
    <property type="nucleotide sequence ID" value="NZ_JAUFQT010000002.1"/>
</dbReference>
<dbReference type="SUPFAM" id="SSF161111">
    <property type="entry name" value="Cation efflux protein transmembrane domain-like"/>
    <property type="match status" value="1"/>
</dbReference>
<evidence type="ECO:0000259" key="10">
    <source>
        <dbReference type="Pfam" id="PF01545"/>
    </source>
</evidence>
<dbReference type="EMBL" id="JBHMEW010000058">
    <property type="protein sequence ID" value="MFB9212208.1"/>
    <property type="molecule type" value="Genomic_DNA"/>
</dbReference>
<dbReference type="InterPro" id="IPR058533">
    <property type="entry name" value="Cation_efflux_TM"/>
</dbReference>
<keyword evidence="4 9" id="KW-0812">Transmembrane</keyword>
<dbReference type="Pfam" id="PF16916">
    <property type="entry name" value="ZT_dimer"/>
    <property type="match status" value="1"/>
</dbReference>
<dbReference type="PANTHER" id="PTHR11562:SF17">
    <property type="entry name" value="RE54080P-RELATED"/>
    <property type="match status" value="1"/>
</dbReference>
<reference evidence="12 13" key="1">
    <citation type="submission" date="2024-09" db="EMBL/GenBank/DDBJ databases">
        <authorList>
            <person name="Sun Q."/>
            <person name="Mori K."/>
        </authorList>
    </citation>
    <scope>NUCLEOTIDE SEQUENCE [LARGE SCALE GENOMIC DNA]</scope>
    <source>
        <strain evidence="12 13">CECT 7682</strain>
    </source>
</reference>
<accession>A0ABV5J7D2</accession>
<keyword evidence="3" id="KW-0813">Transport</keyword>
<evidence type="ECO:0000313" key="13">
    <source>
        <dbReference type="Proteomes" id="UP001589654"/>
    </source>
</evidence>
<dbReference type="Pfam" id="PF01545">
    <property type="entry name" value="Cation_efflux"/>
    <property type="match status" value="1"/>
</dbReference>
<organism evidence="12 13">
    <name type="scientific">Echinicola jeungdonensis</name>
    <dbReference type="NCBI Taxonomy" id="709343"/>
    <lineage>
        <taxon>Bacteria</taxon>
        <taxon>Pseudomonadati</taxon>
        <taxon>Bacteroidota</taxon>
        <taxon>Cytophagia</taxon>
        <taxon>Cytophagales</taxon>
        <taxon>Cyclobacteriaceae</taxon>
        <taxon>Echinicola</taxon>
    </lineage>
</organism>
<evidence type="ECO:0000256" key="2">
    <source>
        <dbReference type="ARBA" id="ARBA00008873"/>
    </source>
</evidence>
<evidence type="ECO:0000256" key="9">
    <source>
        <dbReference type="SAM" id="Phobius"/>
    </source>
</evidence>
<keyword evidence="7" id="KW-0406">Ion transport</keyword>
<comment type="subcellular location">
    <subcellularLocation>
        <location evidence="1">Membrane</location>
        <topology evidence="1">Multi-pass membrane protein</topology>
    </subcellularLocation>
</comment>
<feature type="domain" description="Cation efflux protein cytoplasmic" evidence="11">
    <location>
        <begin position="204"/>
        <end position="279"/>
    </location>
</feature>
<dbReference type="InterPro" id="IPR027469">
    <property type="entry name" value="Cation_efflux_TMD_sf"/>
</dbReference>
<evidence type="ECO:0000256" key="6">
    <source>
        <dbReference type="ARBA" id="ARBA00022989"/>
    </source>
</evidence>
<keyword evidence="5" id="KW-0864">Zinc transport</keyword>
<keyword evidence="8 9" id="KW-0472">Membrane</keyword>
<dbReference type="Proteomes" id="UP001589654">
    <property type="component" value="Unassembled WGS sequence"/>
</dbReference>
<comment type="similarity">
    <text evidence="2">Belongs to the cation diffusion facilitator (CDF) transporter (TC 2.A.4) family. SLC30A subfamily.</text>
</comment>
<gene>
    <name evidence="12" type="ORF">ACFFUR_10345</name>
</gene>
<feature type="transmembrane region" description="Helical" evidence="9">
    <location>
        <begin position="78"/>
        <end position="96"/>
    </location>
</feature>
<feature type="transmembrane region" description="Helical" evidence="9">
    <location>
        <begin position="142"/>
        <end position="165"/>
    </location>
</feature>
<evidence type="ECO:0000259" key="11">
    <source>
        <dbReference type="Pfam" id="PF16916"/>
    </source>
</evidence>
<dbReference type="InterPro" id="IPR002524">
    <property type="entry name" value="Cation_efflux"/>
</dbReference>
<evidence type="ECO:0000256" key="7">
    <source>
        <dbReference type="ARBA" id="ARBA00023065"/>
    </source>
</evidence>
<evidence type="ECO:0000256" key="1">
    <source>
        <dbReference type="ARBA" id="ARBA00004141"/>
    </source>
</evidence>
<proteinExistence type="inferred from homology"/>
<evidence type="ECO:0000256" key="8">
    <source>
        <dbReference type="ARBA" id="ARBA00023136"/>
    </source>
</evidence>
<dbReference type="InterPro" id="IPR050681">
    <property type="entry name" value="CDF/SLC30A"/>
</dbReference>
<keyword evidence="13" id="KW-1185">Reference proteome</keyword>
<evidence type="ECO:0000256" key="3">
    <source>
        <dbReference type="ARBA" id="ARBA00022448"/>
    </source>
</evidence>
<keyword evidence="6 9" id="KW-1133">Transmembrane helix</keyword>
<dbReference type="NCBIfam" id="TIGR01297">
    <property type="entry name" value="CDF"/>
    <property type="match status" value="1"/>
</dbReference>